<dbReference type="InterPro" id="IPR008778">
    <property type="entry name" value="Pirin_C_dom"/>
</dbReference>
<dbReference type="CDD" id="cd02909">
    <property type="entry name" value="cupin_pirin_N"/>
    <property type="match status" value="1"/>
</dbReference>
<organism evidence="5 6">
    <name type="scientific">Longivirga aurantiaca</name>
    <dbReference type="NCBI Taxonomy" id="1837743"/>
    <lineage>
        <taxon>Bacteria</taxon>
        <taxon>Bacillati</taxon>
        <taxon>Actinomycetota</taxon>
        <taxon>Actinomycetes</taxon>
        <taxon>Sporichthyales</taxon>
        <taxon>Sporichthyaceae</taxon>
        <taxon>Longivirga</taxon>
    </lineage>
</organism>
<dbReference type="InterPro" id="IPR012093">
    <property type="entry name" value="Pirin"/>
</dbReference>
<evidence type="ECO:0000259" key="3">
    <source>
        <dbReference type="Pfam" id="PF02678"/>
    </source>
</evidence>
<evidence type="ECO:0000256" key="2">
    <source>
        <dbReference type="RuleBase" id="RU003457"/>
    </source>
</evidence>
<sequence>MTAVEVLDGREAQVGKFTVRRVLPTRPLRTVGAWCFADHMGPAEVTETSGLDVGPHPHTGLQTVTWLMSGEALHKDSLGSEQLIRPGQLNLMTAGRGIVHAEEATGTYRGTLHGVQLWVAQPDRLRHGDPAFAHHAELPVVEHGVASATVLAGSFLGATSPAAFVTDLLGLDLVLRPGSSTLPLRPDFEHAVVALDGEVLVGGAVARPGQIAWLGVGRSEVEVQARDQSRVLVLGGVPFPEKLFMWWNFVARSADEVSGFYSDWRDRGERFAAVDSALERIPAPTPPWEPVRVRPAP</sequence>
<dbReference type="CDD" id="cd02247">
    <property type="entry name" value="cupin_pirin_C"/>
    <property type="match status" value="1"/>
</dbReference>
<evidence type="ECO:0000256" key="1">
    <source>
        <dbReference type="ARBA" id="ARBA00008416"/>
    </source>
</evidence>
<dbReference type="InterPro" id="IPR003829">
    <property type="entry name" value="Pirin_N_dom"/>
</dbReference>
<dbReference type="InterPro" id="IPR014710">
    <property type="entry name" value="RmlC-like_jellyroll"/>
</dbReference>
<feature type="domain" description="Pirin N-terminal" evidence="3">
    <location>
        <begin position="17"/>
        <end position="119"/>
    </location>
</feature>
<accession>A0ABW1SWR5</accession>
<protein>
    <submittedName>
        <fullName evidence="5">Pirin family protein</fullName>
    </submittedName>
</protein>
<dbReference type="Proteomes" id="UP001596138">
    <property type="component" value="Unassembled WGS sequence"/>
</dbReference>
<dbReference type="EMBL" id="JBHSTI010000002">
    <property type="protein sequence ID" value="MFC6236479.1"/>
    <property type="molecule type" value="Genomic_DNA"/>
</dbReference>
<dbReference type="PANTHER" id="PTHR13903:SF8">
    <property type="entry name" value="PIRIN"/>
    <property type="match status" value="1"/>
</dbReference>
<proteinExistence type="inferred from homology"/>
<dbReference type="PIRSF" id="PIRSF006232">
    <property type="entry name" value="Pirin"/>
    <property type="match status" value="1"/>
</dbReference>
<dbReference type="Gene3D" id="2.60.120.10">
    <property type="entry name" value="Jelly Rolls"/>
    <property type="match status" value="1"/>
</dbReference>
<evidence type="ECO:0000259" key="4">
    <source>
        <dbReference type="Pfam" id="PF05726"/>
    </source>
</evidence>
<comment type="similarity">
    <text evidence="1 2">Belongs to the pirin family.</text>
</comment>
<dbReference type="RefSeq" id="WP_386763524.1">
    <property type="nucleotide sequence ID" value="NZ_JBHSTI010000002.1"/>
</dbReference>
<feature type="domain" description="Pirin C-terminal" evidence="4">
    <location>
        <begin position="172"/>
        <end position="267"/>
    </location>
</feature>
<keyword evidence="6" id="KW-1185">Reference proteome</keyword>
<dbReference type="InterPro" id="IPR011051">
    <property type="entry name" value="RmlC_Cupin_sf"/>
</dbReference>
<dbReference type="Pfam" id="PF05726">
    <property type="entry name" value="Pirin_C"/>
    <property type="match status" value="1"/>
</dbReference>
<gene>
    <name evidence="5" type="ORF">ACFQGU_01215</name>
</gene>
<reference evidence="6" key="1">
    <citation type="journal article" date="2019" name="Int. J. Syst. Evol. Microbiol.">
        <title>The Global Catalogue of Microorganisms (GCM) 10K type strain sequencing project: providing services to taxonomists for standard genome sequencing and annotation.</title>
        <authorList>
            <consortium name="The Broad Institute Genomics Platform"/>
            <consortium name="The Broad Institute Genome Sequencing Center for Infectious Disease"/>
            <person name="Wu L."/>
            <person name="Ma J."/>
        </authorList>
    </citation>
    <scope>NUCLEOTIDE SEQUENCE [LARGE SCALE GENOMIC DNA]</scope>
    <source>
        <strain evidence="6">CGMCC 4.7317</strain>
    </source>
</reference>
<evidence type="ECO:0000313" key="5">
    <source>
        <dbReference type="EMBL" id="MFC6236479.1"/>
    </source>
</evidence>
<dbReference type="PANTHER" id="PTHR13903">
    <property type="entry name" value="PIRIN-RELATED"/>
    <property type="match status" value="1"/>
</dbReference>
<comment type="caution">
    <text evidence="5">The sequence shown here is derived from an EMBL/GenBank/DDBJ whole genome shotgun (WGS) entry which is preliminary data.</text>
</comment>
<evidence type="ECO:0000313" key="6">
    <source>
        <dbReference type="Proteomes" id="UP001596138"/>
    </source>
</evidence>
<dbReference type="SUPFAM" id="SSF51182">
    <property type="entry name" value="RmlC-like cupins"/>
    <property type="match status" value="1"/>
</dbReference>
<name>A0ABW1SWR5_9ACTN</name>
<dbReference type="Pfam" id="PF02678">
    <property type="entry name" value="Pirin"/>
    <property type="match status" value="1"/>
</dbReference>